<dbReference type="PROSITE" id="PS51257">
    <property type="entry name" value="PROKAR_LIPOPROTEIN"/>
    <property type="match status" value="1"/>
</dbReference>
<sequence length="109" mass="12283">MDRFILPDHREQASGRDSRSTCHFATGTTGCRECCISRHYYCIGPLMVIGFNLEFPHLGRNGRLSNPKAPDSPELQTELESDCTPIKLLYRLLHLLSDSPGFSTVVQQM</sequence>
<proteinExistence type="predicted"/>
<dbReference type="EnsemblMetazoa" id="AMAM014328-RA">
    <property type="protein sequence ID" value="AMAM014328-PA"/>
    <property type="gene ID" value="AMAM014328"/>
</dbReference>
<evidence type="ECO:0000313" key="1">
    <source>
        <dbReference type="EnsemblMetazoa" id="AMAM014328-PA"/>
    </source>
</evidence>
<reference evidence="2" key="1">
    <citation type="submission" date="2013-09" db="EMBL/GenBank/DDBJ databases">
        <title>The Genome Sequence of Anopheles maculatus species B.</title>
        <authorList>
            <consortium name="The Broad Institute Genomics Platform"/>
            <person name="Neafsey D.E."/>
            <person name="Besansky N."/>
            <person name="Howell P."/>
            <person name="Walton C."/>
            <person name="Young S.K."/>
            <person name="Zeng Q."/>
            <person name="Gargeya S."/>
            <person name="Fitzgerald M."/>
            <person name="Haas B."/>
            <person name="Abouelleil A."/>
            <person name="Allen A.W."/>
            <person name="Alvarado L."/>
            <person name="Arachchi H.M."/>
            <person name="Berlin A.M."/>
            <person name="Chapman S.B."/>
            <person name="Gainer-Dewar J."/>
            <person name="Goldberg J."/>
            <person name="Griggs A."/>
            <person name="Gujja S."/>
            <person name="Hansen M."/>
            <person name="Howarth C."/>
            <person name="Imamovic A."/>
            <person name="Ireland A."/>
            <person name="Larimer J."/>
            <person name="McCowan C."/>
            <person name="Murphy C."/>
            <person name="Pearson M."/>
            <person name="Poon T.W."/>
            <person name="Priest M."/>
            <person name="Roberts A."/>
            <person name="Saif S."/>
            <person name="Shea T."/>
            <person name="Sisk P."/>
            <person name="Sykes S."/>
            <person name="Wortman J."/>
            <person name="Nusbaum C."/>
            <person name="Birren B."/>
        </authorList>
    </citation>
    <scope>NUCLEOTIDE SEQUENCE [LARGE SCALE GENOMIC DNA]</scope>
    <source>
        <strain evidence="2">maculatus3</strain>
    </source>
</reference>
<name>A0A182SVL4_9DIPT</name>
<accession>A0A182SVL4</accession>
<organism evidence="1 2">
    <name type="scientific">Anopheles maculatus</name>
    <dbReference type="NCBI Taxonomy" id="74869"/>
    <lineage>
        <taxon>Eukaryota</taxon>
        <taxon>Metazoa</taxon>
        <taxon>Ecdysozoa</taxon>
        <taxon>Arthropoda</taxon>
        <taxon>Hexapoda</taxon>
        <taxon>Insecta</taxon>
        <taxon>Pterygota</taxon>
        <taxon>Neoptera</taxon>
        <taxon>Endopterygota</taxon>
        <taxon>Diptera</taxon>
        <taxon>Nematocera</taxon>
        <taxon>Culicoidea</taxon>
        <taxon>Culicidae</taxon>
        <taxon>Anophelinae</taxon>
        <taxon>Anopheles</taxon>
        <taxon>Anopheles maculatus group</taxon>
    </lineage>
</organism>
<dbReference type="AlphaFoldDB" id="A0A182SVL4"/>
<evidence type="ECO:0000313" key="2">
    <source>
        <dbReference type="Proteomes" id="UP000075901"/>
    </source>
</evidence>
<dbReference type="VEuPathDB" id="VectorBase:AMAM014328"/>
<keyword evidence="2" id="KW-1185">Reference proteome</keyword>
<protein>
    <submittedName>
        <fullName evidence="1">Uncharacterized protein</fullName>
    </submittedName>
</protein>
<reference evidence="1" key="2">
    <citation type="submission" date="2020-05" db="UniProtKB">
        <authorList>
            <consortium name="EnsemblMetazoa"/>
        </authorList>
    </citation>
    <scope>IDENTIFICATION</scope>
    <source>
        <strain evidence="1">maculatus3</strain>
    </source>
</reference>
<dbReference type="Proteomes" id="UP000075901">
    <property type="component" value="Unassembled WGS sequence"/>
</dbReference>